<comment type="caution">
    <text evidence="1">The sequence shown here is derived from an EMBL/GenBank/DDBJ whole genome shotgun (WGS) entry which is preliminary data.</text>
</comment>
<evidence type="ECO:0000313" key="1">
    <source>
        <dbReference type="EMBL" id="KID55817.1"/>
    </source>
</evidence>
<dbReference type="AlphaFoldDB" id="A0A0C1QL91"/>
<gene>
    <name evidence="1" type="ORF">JF50_15800</name>
</gene>
<dbReference type="EMBL" id="JWIC01000007">
    <property type="protein sequence ID" value="KID55817.1"/>
    <property type="molecule type" value="Genomic_DNA"/>
</dbReference>
<dbReference type="InterPro" id="IPR045694">
    <property type="entry name" value="DUF6058"/>
</dbReference>
<dbReference type="Proteomes" id="UP000031327">
    <property type="component" value="Unassembled WGS sequence"/>
</dbReference>
<evidence type="ECO:0000313" key="2">
    <source>
        <dbReference type="Proteomes" id="UP000031327"/>
    </source>
</evidence>
<accession>A0A0C1QL91</accession>
<protein>
    <submittedName>
        <fullName evidence="1">Uncharacterized protein</fullName>
    </submittedName>
</protein>
<dbReference type="Pfam" id="PF19531">
    <property type="entry name" value="DUF6058"/>
    <property type="match status" value="1"/>
</dbReference>
<sequence>MWSKMQNNACNLSLIQYLTAHFYTGSELLNRSNVSEYEFTQLQMRSIMPKASYKLDMSLTCHSYFGSHVSQQLVYFYPKAYAGWLTSCVSYDTQQRAFTEFSRLFYQAKDTLSENVFWLDDNKIMTAFDEFIAQQWPHFLAGTYGVCTKRGLPFDILSKELAVTTIRTLLDKTSLSVTEQGYLSRAVGCLKKVGSQFAPHERALSKQHQLLARLESLSR</sequence>
<reference evidence="1 2" key="1">
    <citation type="submission" date="2014-12" db="EMBL/GenBank/DDBJ databases">
        <title>Draft Genome Sequence of Pseudoalteromonas luteoviolacea HI1.</title>
        <authorList>
            <person name="Asahina A.Y."/>
            <person name="Hadfield M.G."/>
        </authorList>
    </citation>
    <scope>NUCLEOTIDE SEQUENCE [LARGE SCALE GENOMIC DNA]</scope>
    <source>
        <strain evidence="1 2">HI1</strain>
    </source>
</reference>
<organism evidence="1 2">
    <name type="scientific">Pseudoalteromonas luteoviolacea</name>
    <dbReference type="NCBI Taxonomy" id="43657"/>
    <lineage>
        <taxon>Bacteria</taxon>
        <taxon>Pseudomonadati</taxon>
        <taxon>Pseudomonadota</taxon>
        <taxon>Gammaproteobacteria</taxon>
        <taxon>Alteromonadales</taxon>
        <taxon>Pseudoalteromonadaceae</taxon>
        <taxon>Pseudoalteromonas</taxon>
    </lineage>
</organism>
<name>A0A0C1QL91_9GAMM</name>
<proteinExistence type="predicted"/>